<dbReference type="GO" id="GO:0005524">
    <property type="term" value="F:ATP binding"/>
    <property type="evidence" value="ECO:0007669"/>
    <property type="project" value="UniProtKB-KW"/>
</dbReference>
<dbReference type="InterPro" id="IPR018906">
    <property type="entry name" value="DNA_integrity_scan_DisA_link"/>
</dbReference>
<dbReference type="GO" id="GO:0106408">
    <property type="term" value="F:diadenylate cyclase activity"/>
    <property type="evidence" value="ECO:0007669"/>
    <property type="project" value="UniProtKB-EC"/>
</dbReference>
<dbReference type="SUPFAM" id="SSF47781">
    <property type="entry name" value="RuvA domain 2-like"/>
    <property type="match status" value="1"/>
</dbReference>
<dbReference type="PANTHER" id="PTHR34185">
    <property type="entry name" value="DIADENYLATE CYCLASE"/>
    <property type="match status" value="1"/>
</dbReference>
<protein>
    <submittedName>
        <fullName evidence="7">Diadenylate cyclase</fullName>
    </submittedName>
</protein>
<dbReference type="GO" id="GO:0004016">
    <property type="term" value="F:adenylate cyclase activity"/>
    <property type="evidence" value="ECO:0007669"/>
    <property type="project" value="TreeGrafter"/>
</dbReference>
<dbReference type="InterPro" id="IPR003390">
    <property type="entry name" value="DNA_integrity_scan_DisA_N"/>
</dbReference>
<evidence type="ECO:0000313" key="8">
    <source>
        <dbReference type="Proteomes" id="UP000184207"/>
    </source>
</evidence>
<evidence type="ECO:0000256" key="2">
    <source>
        <dbReference type="ARBA" id="ARBA00022679"/>
    </source>
</evidence>
<keyword evidence="4" id="KW-0547">Nucleotide-binding</keyword>
<feature type="domain" description="DAC" evidence="6">
    <location>
        <begin position="9"/>
        <end position="149"/>
    </location>
</feature>
<dbReference type="PANTHER" id="PTHR34185:SF3">
    <property type="entry name" value="DNA INTEGRITY SCANNING PROTEIN DISA"/>
    <property type="match status" value="1"/>
</dbReference>
<proteinExistence type="predicted"/>
<keyword evidence="8" id="KW-1185">Reference proteome</keyword>
<accession>A0A1M7SDS6</accession>
<dbReference type="PROSITE" id="PS51794">
    <property type="entry name" value="DAC"/>
    <property type="match status" value="1"/>
</dbReference>
<dbReference type="InterPro" id="IPR050338">
    <property type="entry name" value="DisA"/>
</dbReference>
<evidence type="ECO:0000256" key="4">
    <source>
        <dbReference type="ARBA" id="ARBA00022741"/>
    </source>
</evidence>
<dbReference type="Gene3D" id="3.40.1700.10">
    <property type="entry name" value="DNA integrity scanning protein, DisA, N-terminal domain"/>
    <property type="match status" value="1"/>
</dbReference>
<dbReference type="OrthoDB" id="41841at2"/>
<evidence type="ECO:0000256" key="5">
    <source>
        <dbReference type="ARBA" id="ARBA00022840"/>
    </source>
</evidence>
<gene>
    <name evidence="7" type="ORF">SAMN02745226_00797</name>
</gene>
<organism evidence="7 8">
    <name type="scientific">Fervidobacterium gondwanense DSM 13020</name>
    <dbReference type="NCBI Taxonomy" id="1121883"/>
    <lineage>
        <taxon>Bacteria</taxon>
        <taxon>Thermotogati</taxon>
        <taxon>Thermotogota</taxon>
        <taxon>Thermotogae</taxon>
        <taxon>Thermotogales</taxon>
        <taxon>Fervidobacteriaceae</taxon>
        <taxon>Fervidobacterium</taxon>
    </lineage>
</organism>
<dbReference type="InterPro" id="IPR010994">
    <property type="entry name" value="RuvA_2-like"/>
</dbReference>
<keyword evidence="2" id="KW-0808">Transferase</keyword>
<evidence type="ECO:0000313" key="7">
    <source>
        <dbReference type="EMBL" id="SHN56629.1"/>
    </source>
</evidence>
<dbReference type="Pfam" id="PF10635">
    <property type="entry name" value="DisA-linker"/>
    <property type="match status" value="1"/>
</dbReference>
<evidence type="ECO:0000256" key="3">
    <source>
        <dbReference type="ARBA" id="ARBA00022695"/>
    </source>
</evidence>
<evidence type="ECO:0000259" key="6">
    <source>
        <dbReference type="PROSITE" id="PS51794"/>
    </source>
</evidence>
<dbReference type="AlphaFoldDB" id="A0A1M7SDS6"/>
<keyword evidence="3" id="KW-0548">Nucleotidyltransferase</keyword>
<dbReference type="Gene3D" id="1.20.1260.110">
    <property type="entry name" value="DNA integrity scanning linker region"/>
    <property type="match status" value="1"/>
</dbReference>
<reference evidence="8" key="1">
    <citation type="submission" date="2016-12" db="EMBL/GenBank/DDBJ databases">
        <authorList>
            <person name="Varghese N."/>
            <person name="Submissions S."/>
        </authorList>
    </citation>
    <scope>NUCLEOTIDE SEQUENCE [LARGE SCALE GENOMIC DNA]</scope>
    <source>
        <strain evidence="8">DSM 13020</strain>
    </source>
</reference>
<dbReference type="Proteomes" id="UP000184207">
    <property type="component" value="Unassembled WGS sequence"/>
</dbReference>
<sequence>MPDYTEQTTQDILEKIKLLSPGTKLRRALDDIIHAQLGALIVFINEDDMKNSNVFQSGFRLDCPFTPEKLYELSKMDGAIVMDENATKILAANVHLVPDPSIPTSETGTRHRTAERVAKQLGKMVVAISKRRNVVTLYYRDRKHVFEDINFVLTKVGQTINALERFRESFDRDLERLDEIEIEGRVPLEFVCELLIRGVEINTISANIQTSIIELGNEGKLAQLRLREVLSDLDEIIKLLVMDYSKKEVTEEEAAKITEAITKSEHKIMNVSKALGYDVPNIQQLSEVRVSPRGYRILRNEVHIPMNISQNVIKSFHSIDKLVKTNASVLQKVDGIGSKRAKAIVKRLREIKKRRV</sequence>
<evidence type="ECO:0000256" key="1">
    <source>
        <dbReference type="ARBA" id="ARBA00000877"/>
    </source>
</evidence>
<dbReference type="NCBIfam" id="NF010009">
    <property type="entry name" value="PRK13482.1"/>
    <property type="match status" value="1"/>
</dbReference>
<dbReference type="RefSeq" id="WP_072758584.1">
    <property type="nucleotide sequence ID" value="NZ_FRDJ01000003.1"/>
</dbReference>
<name>A0A1M7SDS6_FERGO</name>
<dbReference type="Gene3D" id="1.10.150.20">
    <property type="entry name" value="5' to 3' exonuclease, C-terminal subdomain"/>
    <property type="match status" value="1"/>
</dbReference>
<keyword evidence="5" id="KW-0067">ATP-binding</keyword>
<dbReference type="SUPFAM" id="SSF143597">
    <property type="entry name" value="YojJ-like"/>
    <property type="match status" value="1"/>
</dbReference>
<dbReference type="InterPro" id="IPR038331">
    <property type="entry name" value="DisA_sf"/>
</dbReference>
<dbReference type="EMBL" id="FRDJ01000003">
    <property type="protein sequence ID" value="SHN56629.1"/>
    <property type="molecule type" value="Genomic_DNA"/>
</dbReference>
<comment type="catalytic activity">
    <reaction evidence="1">
        <text>2 ATP = 3',3'-c-di-AMP + 2 diphosphate</text>
        <dbReference type="Rhea" id="RHEA:35655"/>
        <dbReference type="ChEBI" id="CHEBI:30616"/>
        <dbReference type="ChEBI" id="CHEBI:33019"/>
        <dbReference type="ChEBI" id="CHEBI:71500"/>
        <dbReference type="EC" id="2.7.7.85"/>
    </reaction>
</comment>
<dbReference type="STRING" id="1121883.SAMN02745226_00797"/>
<dbReference type="Pfam" id="PF02457">
    <property type="entry name" value="DAC"/>
    <property type="match status" value="1"/>
</dbReference>
<dbReference type="InterPro" id="IPR036888">
    <property type="entry name" value="DNA_integrity_DisA_N_sf"/>
</dbReference>